<sequence length="173" mass="19100">MARGVELLYMAHCTPATQKLEGLAGISTSDVTTVAENTNRSRPELASWTALGWVLSRQWFTRVWCVQEIVLAQSSKVSIGSHSLVWIKLGVTAAWLTEQSLATDYDVPANLEGLSWDTAYSMFDTNGLSESSLLEILVTFRDFNATDPRDKVYGLLGLVGEENLKGYRGVDYS</sequence>
<evidence type="ECO:0000313" key="2">
    <source>
        <dbReference type="Proteomes" id="UP000326340"/>
    </source>
</evidence>
<dbReference type="AlphaFoldDB" id="A0A5Q4BGF2"/>
<dbReference type="PANTHER" id="PTHR24148:SF64">
    <property type="entry name" value="HETEROKARYON INCOMPATIBILITY DOMAIN-CONTAINING PROTEIN"/>
    <property type="match status" value="1"/>
</dbReference>
<organism evidence="1 2">
    <name type="scientific">Colletotrichum shisoi</name>
    <dbReference type="NCBI Taxonomy" id="2078593"/>
    <lineage>
        <taxon>Eukaryota</taxon>
        <taxon>Fungi</taxon>
        <taxon>Dikarya</taxon>
        <taxon>Ascomycota</taxon>
        <taxon>Pezizomycotina</taxon>
        <taxon>Sordariomycetes</taxon>
        <taxon>Hypocreomycetidae</taxon>
        <taxon>Glomerellales</taxon>
        <taxon>Glomerellaceae</taxon>
        <taxon>Colletotrichum</taxon>
        <taxon>Colletotrichum destructivum species complex</taxon>
    </lineage>
</organism>
<keyword evidence="2" id="KW-1185">Reference proteome</keyword>
<evidence type="ECO:0000313" key="1">
    <source>
        <dbReference type="EMBL" id="TQN66003.1"/>
    </source>
</evidence>
<gene>
    <name evidence="1" type="ORF">CSHISOI_09444</name>
</gene>
<protein>
    <recommendedName>
        <fullName evidence="3">Heterokaryon incompatibility domain-containing protein</fullName>
    </recommendedName>
</protein>
<evidence type="ECO:0008006" key="3">
    <source>
        <dbReference type="Google" id="ProtNLM"/>
    </source>
</evidence>
<dbReference type="OrthoDB" id="4850135at2759"/>
<dbReference type="EMBL" id="PUHP01001365">
    <property type="protein sequence ID" value="TQN66003.1"/>
    <property type="molecule type" value="Genomic_DNA"/>
</dbReference>
<comment type="caution">
    <text evidence="1">The sequence shown here is derived from an EMBL/GenBank/DDBJ whole genome shotgun (WGS) entry which is preliminary data.</text>
</comment>
<name>A0A5Q4BGF2_9PEZI</name>
<proteinExistence type="predicted"/>
<accession>A0A5Q4BGF2</accession>
<dbReference type="InterPro" id="IPR052895">
    <property type="entry name" value="HetReg/Transcr_Mod"/>
</dbReference>
<dbReference type="Proteomes" id="UP000326340">
    <property type="component" value="Unassembled WGS sequence"/>
</dbReference>
<reference evidence="1 2" key="1">
    <citation type="journal article" date="2019" name="Sci. Rep.">
        <title>Colletotrichum shisoi sp. nov., an anthracnose pathogen of Perilla frutescens in Japan: molecular phylogenetic, morphological and genomic evidence.</title>
        <authorList>
            <person name="Gan P."/>
            <person name="Tsushima A."/>
            <person name="Hiroyama R."/>
            <person name="Narusaka M."/>
            <person name="Takano Y."/>
            <person name="Narusaka Y."/>
            <person name="Kawaradani M."/>
            <person name="Damm U."/>
            <person name="Shirasu K."/>
        </authorList>
    </citation>
    <scope>NUCLEOTIDE SEQUENCE [LARGE SCALE GENOMIC DNA]</scope>
    <source>
        <strain evidence="1 2">PG-2018a</strain>
    </source>
</reference>
<dbReference type="PANTHER" id="PTHR24148">
    <property type="entry name" value="ANKYRIN REPEAT DOMAIN-CONTAINING PROTEIN 39 HOMOLOG-RELATED"/>
    <property type="match status" value="1"/>
</dbReference>